<protein>
    <submittedName>
        <fullName evidence="1">Uncharacterized protein</fullName>
    </submittedName>
</protein>
<organism evidence="1">
    <name type="scientific">marine metagenome</name>
    <dbReference type="NCBI Taxonomy" id="408172"/>
    <lineage>
        <taxon>unclassified sequences</taxon>
        <taxon>metagenomes</taxon>
        <taxon>ecological metagenomes</taxon>
    </lineage>
</organism>
<sequence>MSNSIASELLQKPANNIGLKFYIQNQTNVR</sequence>
<proteinExistence type="predicted"/>
<accession>A0A382HH85</accession>
<evidence type="ECO:0000313" key="1">
    <source>
        <dbReference type="EMBL" id="SVB86532.1"/>
    </source>
</evidence>
<gene>
    <name evidence="1" type="ORF">METZ01_LOCUS239386</name>
</gene>
<reference evidence="1" key="1">
    <citation type="submission" date="2018-05" db="EMBL/GenBank/DDBJ databases">
        <authorList>
            <person name="Lanie J.A."/>
            <person name="Ng W.-L."/>
            <person name="Kazmierczak K.M."/>
            <person name="Andrzejewski T.M."/>
            <person name="Davidsen T.M."/>
            <person name="Wayne K.J."/>
            <person name="Tettelin H."/>
            <person name="Glass J.I."/>
            <person name="Rusch D."/>
            <person name="Podicherti R."/>
            <person name="Tsui H.-C.T."/>
            <person name="Winkler M.E."/>
        </authorList>
    </citation>
    <scope>NUCLEOTIDE SEQUENCE</scope>
</reference>
<dbReference type="AlphaFoldDB" id="A0A382HH85"/>
<name>A0A382HH85_9ZZZZ</name>
<dbReference type="EMBL" id="UINC01061202">
    <property type="protein sequence ID" value="SVB86532.1"/>
    <property type="molecule type" value="Genomic_DNA"/>
</dbReference>